<evidence type="ECO:0000256" key="1">
    <source>
        <dbReference type="SAM" id="MobiDB-lite"/>
    </source>
</evidence>
<comment type="caution">
    <text evidence="2">The sequence shown here is derived from an EMBL/GenBank/DDBJ whole genome shotgun (WGS) entry which is preliminary data.</text>
</comment>
<dbReference type="InterPro" id="IPR029024">
    <property type="entry name" value="TerB-like"/>
</dbReference>
<dbReference type="AlphaFoldDB" id="A0A7X5F4K8"/>
<name>A0A7X5F4K8_9HYPH</name>
<dbReference type="SUPFAM" id="SSF158682">
    <property type="entry name" value="TerB-like"/>
    <property type="match status" value="1"/>
</dbReference>
<dbReference type="Gene3D" id="1.10.3680.10">
    <property type="entry name" value="TerB-like"/>
    <property type="match status" value="1"/>
</dbReference>
<feature type="region of interest" description="Disordered" evidence="1">
    <location>
        <begin position="13"/>
        <end position="35"/>
    </location>
</feature>
<dbReference type="InterPro" id="IPR007486">
    <property type="entry name" value="YebE"/>
</dbReference>
<proteinExistence type="predicted"/>
<organism evidence="2 3">
    <name type="scientific">Pannonibacter tanglangensis</name>
    <dbReference type="NCBI Taxonomy" id="2750084"/>
    <lineage>
        <taxon>Bacteria</taxon>
        <taxon>Pseudomonadati</taxon>
        <taxon>Pseudomonadota</taxon>
        <taxon>Alphaproteobacteria</taxon>
        <taxon>Hyphomicrobiales</taxon>
        <taxon>Stappiaceae</taxon>
        <taxon>Pannonibacter</taxon>
    </lineage>
</organism>
<dbReference type="RefSeq" id="WP_161709250.1">
    <property type="nucleotide sequence ID" value="NZ_JAABLQ010000002.1"/>
</dbReference>
<feature type="region of interest" description="Disordered" evidence="1">
    <location>
        <begin position="99"/>
        <end position="153"/>
    </location>
</feature>
<sequence length="272" mass="28684">MFDAKSLLDQFLGSGRGQLDPRKRGGNGDLMQKGKDFLSSNSGGLAAGGLAGLILGSKKGRKLGGKALTYGGLALVAGLAYKAYRDYKAGQQAGGGAYPAGGAEPPYQYQPPYPTASQSQPQPRTQPQPWSRAPLELDAPRGTAFDPDRAPGGSQQVAVTLLSAMIAAAKADGHIDAEEQGRIFDKMDEAGLDTAAKAFLMDELRAPLDIDRIVRLATTPETAAEIYAASRLAIDPDHPAEQAYLQMLAARLNLEPGLITEIEHAVREAELA</sequence>
<dbReference type="Proteomes" id="UP000586722">
    <property type="component" value="Unassembled WGS sequence"/>
</dbReference>
<gene>
    <name evidence="2" type="ORF">GWI72_15255</name>
</gene>
<dbReference type="EMBL" id="JAABLQ010000002">
    <property type="protein sequence ID" value="NBN79633.1"/>
    <property type="molecule type" value="Genomic_DNA"/>
</dbReference>
<accession>A0A7X5F4K8</accession>
<dbReference type="CDD" id="cd07178">
    <property type="entry name" value="terB_like_YebE"/>
    <property type="match status" value="1"/>
</dbReference>
<keyword evidence="3" id="KW-1185">Reference proteome</keyword>
<evidence type="ECO:0000313" key="2">
    <source>
        <dbReference type="EMBL" id="NBN79633.1"/>
    </source>
</evidence>
<protein>
    <submittedName>
        <fullName evidence="2">DUF533 domain-containing protein</fullName>
    </submittedName>
</protein>
<feature type="compositionally biased region" description="Low complexity" evidence="1">
    <location>
        <begin position="115"/>
        <end position="129"/>
    </location>
</feature>
<dbReference type="Pfam" id="PF04391">
    <property type="entry name" value="DUF533"/>
    <property type="match status" value="1"/>
</dbReference>
<reference evidence="2 3" key="1">
    <citation type="submission" date="2020-01" db="EMBL/GenBank/DDBJ databases">
        <authorList>
            <person name="Peng S.Y."/>
            <person name="Li J."/>
            <person name="Wang M."/>
            <person name="Wang L."/>
            <person name="Wang C.Q."/>
            <person name="Wang J.R."/>
        </authorList>
    </citation>
    <scope>NUCLEOTIDE SEQUENCE [LARGE SCALE GENOMIC DNA]</scope>
    <source>
        <strain evidence="2 3">XCT-53</strain>
    </source>
</reference>
<evidence type="ECO:0000313" key="3">
    <source>
        <dbReference type="Proteomes" id="UP000586722"/>
    </source>
</evidence>